<feature type="region of interest" description="Disordered" evidence="5">
    <location>
        <begin position="454"/>
        <end position="476"/>
    </location>
</feature>
<dbReference type="PANTHER" id="PTHR42718:SF35">
    <property type="entry name" value="BLL0718 PROTEIN"/>
    <property type="match status" value="1"/>
</dbReference>
<dbReference type="SUPFAM" id="SSF103473">
    <property type="entry name" value="MFS general substrate transporter"/>
    <property type="match status" value="1"/>
</dbReference>
<feature type="transmembrane region" description="Helical" evidence="6">
    <location>
        <begin position="204"/>
        <end position="223"/>
    </location>
</feature>
<dbReference type="InterPro" id="IPR011701">
    <property type="entry name" value="MFS"/>
</dbReference>
<dbReference type="Gene3D" id="1.20.1250.20">
    <property type="entry name" value="MFS general substrate transporter like domains"/>
    <property type="match status" value="1"/>
</dbReference>
<feature type="transmembrane region" description="Helical" evidence="6">
    <location>
        <begin position="393"/>
        <end position="416"/>
    </location>
</feature>
<dbReference type="Proteomes" id="UP000622245">
    <property type="component" value="Unassembled WGS sequence"/>
</dbReference>
<feature type="transmembrane region" description="Helical" evidence="6">
    <location>
        <begin position="422"/>
        <end position="439"/>
    </location>
</feature>
<feature type="transmembrane region" description="Helical" evidence="6">
    <location>
        <begin position="269"/>
        <end position="291"/>
    </location>
</feature>
<feature type="transmembrane region" description="Helical" evidence="6">
    <location>
        <begin position="115"/>
        <end position="134"/>
    </location>
</feature>
<feature type="compositionally biased region" description="Polar residues" evidence="5">
    <location>
        <begin position="459"/>
        <end position="470"/>
    </location>
</feature>
<keyword evidence="3 6" id="KW-1133">Transmembrane helix</keyword>
<evidence type="ECO:0000256" key="4">
    <source>
        <dbReference type="ARBA" id="ARBA00023136"/>
    </source>
</evidence>
<dbReference type="RefSeq" id="WP_203147185.1">
    <property type="nucleotide sequence ID" value="NZ_JAEVHL010000012.1"/>
</dbReference>
<reference evidence="8 9" key="1">
    <citation type="submission" date="2021-01" db="EMBL/GenBank/DDBJ databases">
        <title>Draft genome sequence of Micromonospora sp. strain STR1s_6.</title>
        <authorList>
            <person name="Karlyshev A."/>
            <person name="Jawad R."/>
        </authorList>
    </citation>
    <scope>NUCLEOTIDE SEQUENCE [LARGE SCALE GENOMIC DNA]</scope>
    <source>
        <strain evidence="8 9">STR1S-6</strain>
    </source>
</reference>
<evidence type="ECO:0000259" key="7">
    <source>
        <dbReference type="PROSITE" id="PS50850"/>
    </source>
</evidence>
<feature type="transmembrane region" description="Helical" evidence="6">
    <location>
        <begin position="335"/>
        <end position="353"/>
    </location>
</feature>
<feature type="domain" description="Major facilitator superfamily (MFS) profile" evidence="7">
    <location>
        <begin position="13"/>
        <end position="447"/>
    </location>
</feature>
<evidence type="ECO:0000256" key="3">
    <source>
        <dbReference type="ARBA" id="ARBA00022989"/>
    </source>
</evidence>
<dbReference type="Pfam" id="PF07690">
    <property type="entry name" value="MFS_1"/>
    <property type="match status" value="1"/>
</dbReference>
<accession>A0ABS1YBJ1</accession>
<organism evidence="8 9">
    <name type="scientific">Micromonospora tarensis</name>
    <dbReference type="NCBI Taxonomy" id="2806100"/>
    <lineage>
        <taxon>Bacteria</taxon>
        <taxon>Bacillati</taxon>
        <taxon>Actinomycetota</taxon>
        <taxon>Actinomycetes</taxon>
        <taxon>Micromonosporales</taxon>
        <taxon>Micromonosporaceae</taxon>
        <taxon>Micromonospora</taxon>
    </lineage>
</organism>
<evidence type="ECO:0000256" key="5">
    <source>
        <dbReference type="SAM" id="MobiDB-lite"/>
    </source>
</evidence>
<feature type="transmembrane region" description="Helical" evidence="6">
    <location>
        <begin position="57"/>
        <end position="78"/>
    </location>
</feature>
<comment type="caution">
    <text evidence="8">The sequence shown here is derived from an EMBL/GenBank/DDBJ whole genome shotgun (WGS) entry which is preliminary data.</text>
</comment>
<dbReference type="PROSITE" id="PS50850">
    <property type="entry name" value="MFS"/>
    <property type="match status" value="1"/>
</dbReference>
<evidence type="ECO:0000313" key="8">
    <source>
        <dbReference type="EMBL" id="MBM0274774.1"/>
    </source>
</evidence>
<proteinExistence type="predicted"/>
<feature type="transmembrane region" description="Helical" evidence="6">
    <location>
        <begin position="303"/>
        <end position="323"/>
    </location>
</feature>
<feature type="transmembrane region" description="Helical" evidence="6">
    <location>
        <begin position="172"/>
        <end position="192"/>
    </location>
</feature>
<keyword evidence="4 6" id="KW-0472">Membrane</keyword>
<keyword evidence="2 6" id="KW-0812">Transmembrane</keyword>
<feature type="transmembrane region" description="Helical" evidence="6">
    <location>
        <begin position="229"/>
        <end position="248"/>
    </location>
</feature>
<dbReference type="PANTHER" id="PTHR42718">
    <property type="entry name" value="MAJOR FACILITATOR SUPERFAMILY MULTIDRUG TRANSPORTER MFSC"/>
    <property type="match status" value="1"/>
</dbReference>
<evidence type="ECO:0000256" key="2">
    <source>
        <dbReference type="ARBA" id="ARBA00022692"/>
    </source>
</evidence>
<gene>
    <name evidence="8" type="ORF">JM949_04585</name>
</gene>
<dbReference type="Gene3D" id="1.20.1720.10">
    <property type="entry name" value="Multidrug resistance protein D"/>
    <property type="match status" value="1"/>
</dbReference>
<feature type="transmembrane region" description="Helical" evidence="6">
    <location>
        <begin position="146"/>
        <end position="166"/>
    </location>
</feature>
<feature type="transmembrane region" description="Helical" evidence="6">
    <location>
        <begin position="90"/>
        <end position="109"/>
    </location>
</feature>
<protein>
    <submittedName>
        <fullName evidence="8">MFS transporter</fullName>
    </submittedName>
</protein>
<evidence type="ECO:0000256" key="1">
    <source>
        <dbReference type="ARBA" id="ARBA00004651"/>
    </source>
</evidence>
<sequence length="476" mass="47239">MTAPASTLTLISTASTAVRSGSTAGWQLGVLYGPAVYGVSAAAVALPDAATHLHANAAGLAWILTAYAAGVGVGAVTAGRLTDLWGTRRVLLSAAALLTLGALICAVAPTLNTVVIGRVLLATGSGAVMAAALASTARLPAAHRRASMAAFGACMAGFAATAPLAGALAAHWSWRAALILPVLSIAAIPSCWSHSAPRTQHDRLDWPGAGLLAAVAAGLLLTAQTAPHTSALTTAILAAATAAAALGLTARTRIHPGGFLTRGILSAGWFHKATIIGAGVYAGLFAVLYTAPHLLNQQGYSTMQIGVLLLPGAVIGAALARLAALAARRLSARHVLAAVSVILAATMLNAAITPRPWTIVAAATAAFTASAITQMLLTAHVTAHTAVESRGGVSGLLTLATFLGGGCGTALCATLWQTWGPAAALAVVAIAPALGALAARRLRSAHQPDASTPVWCANSRGSQAAPTGSPTPCAPG</sequence>
<evidence type="ECO:0000256" key="6">
    <source>
        <dbReference type="SAM" id="Phobius"/>
    </source>
</evidence>
<name>A0ABS1YBJ1_9ACTN</name>
<dbReference type="EMBL" id="JAEVHL010000012">
    <property type="protein sequence ID" value="MBM0274774.1"/>
    <property type="molecule type" value="Genomic_DNA"/>
</dbReference>
<comment type="subcellular location">
    <subcellularLocation>
        <location evidence="1">Cell membrane</location>
        <topology evidence="1">Multi-pass membrane protein</topology>
    </subcellularLocation>
</comment>
<dbReference type="InterPro" id="IPR020846">
    <property type="entry name" value="MFS_dom"/>
</dbReference>
<feature type="transmembrane region" description="Helical" evidence="6">
    <location>
        <begin position="359"/>
        <end position="381"/>
    </location>
</feature>
<keyword evidence="9" id="KW-1185">Reference proteome</keyword>
<dbReference type="InterPro" id="IPR036259">
    <property type="entry name" value="MFS_trans_sf"/>
</dbReference>
<evidence type="ECO:0000313" key="9">
    <source>
        <dbReference type="Proteomes" id="UP000622245"/>
    </source>
</evidence>